<protein>
    <submittedName>
        <fullName evidence="2">PKD domain-containing protein</fullName>
    </submittedName>
</protein>
<dbReference type="Gene3D" id="2.60.40.10">
    <property type="entry name" value="Immunoglobulins"/>
    <property type="match status" value="3"/>
</dbReference>
<evidence type="ECO:0000259" key="1">
    <source>
        <dbReference type="PROSITE" id="PS50093"/>
    </source>
</evidence>
<comment type="caution">
    <text evidence="2">The sequence shown here is derived from an EMBL/GenBank/DDBJ whole genome shotgun (WGS) entry which is preliminary data.</text>
</comment>
<dbReference type="PANTHER" id="PTHR11532:SF57">
    <property type="entry name" value="CARBOXYPEPTIDASE D, B"/>
    <property type="match status" value="1"/>
</dbReference>
<proteinExistence type="predicted"/>
<feature type="domain" description="PKD" evidence="1">
    <location>
        <begin position="325"/>
        <end position="400"/>
    </location>
</feature>
<dbReference type="SUPFAM" id="SSF49299">
    <property type="entry name" value="PKD domain"/>
    <property type="match status" value="3"/>
</dbReference>
<dbReference type="RefSeq" id="WP_315625016.1">
    <property type="nucleotide sequence ID" value="NZ_JAUHMF010000002.1"/>
</dbReference>
<reference evidence="2 3" key="1">
    <citation type="submission" date="2023-07" db="EMBL/GenBank/DDBJ databases">
        <title>Novel species of Thermanaerothrix with wide hydrolytic capabilities.</title>
        <authorList>
            <person name="Zayulina K.S."/>
            <person name="Podosokorskaya O.A."/>
            <person name="Elcheninov A.G."/>
        </authorList>
    </citation>
    <scope>NUCLEOTIDE SEQUENCE [LARGE SCALE GENOMIC DNA]</scope>
    <source>
        <strain evidence="2 3">4228-RoL</strain>
    </source>
</reference>
<keyword evidence="3" id="KW-1185">Reference proteome</keyword>
<dbReference type="CDD" id="cd00146">
    <property type="entry name" value="PKD"/>
    <property type="match status" value="3"/>
</dbReference>
<sequence>MNKTRFLNLLIVLALIVLAAGCDIPSSYELDIETTSDLGPETLARIDAVNRTLATGMEVGPETRQVIRELNETIRQGMKAGFDEATLKRVDDLLRVVEDGLKIGLDEDTLATLNGLVEVIDRQPGQWESAGTEIIRTLERTGGTMAGRMAAEIKGVMNEARLNMQQMTAIAGVEFRCNVDFLGSKAGATLQEFIGHTIVGKLRNILSGQAALEPIPTPWVCQVIPERVEVVRVGEQLIFPAGLITLTGYNYVDANAPRAYVADEAGNPIPGLQLFPYRTSPYQIQLNLQGIDFSAIPPRSRIVFTWPNVPETTGVAILMPVANPPVARFTFAPSGGGAPLTVQFTDASSGDPTEWQWDFGDGATSNERNPTHTFMEARRYTVQLTVRNPLGSSTASEVLVVGEALAANFSFSPRQGEAPLVVNFTDRSGGNPTAWTWDFGDGQTSNEQNPSHIYTTPRPEGYSVTLRVSNAEGTSTYTAPDRVIVLEKLQADFTATPTSGQAPLTVAFQDTSRGSHIVAWEWDFGDGTTSTERNPVHTYTTHNLYDVRLTVTTAEGRSDTESKPGFINAYKLLGMWRPGLIPLDPIFALLNNVEAHVAKFSLPGGQTLDTGWSANRFVCGVVGMVARNGDMDENGHGDILKAYLYPQYSNTYRESTWWLTADFRTHSDQAEESWEITVLCLDKKGEGGVFDYFTYNNLPGGEGEGKAVFSDPQLNQDTYIYCGVVGQEAAWGDIDENNVHDVVWQAYTAPSGGTWMLYLDFVTHNRPEETWKANLLCIRRGSYLATEKPTFRFEHFDIPRGNPLYLLPEDIPTRDYVCGVVGVDARRGDLLESGKRPILLEAEIVPQGPVWGLATDIATHSDREETWSVDVLCINRTVVKTVPEGW</sequence>
<dbReference type="EMBL" id="JAUHMF010000002">
    <property type="protein sequence ID" value="MDT8898357.1"/>
    <property type="molecule type" value="Genomic_DNA"/>
</dbReference>
<feature type="domain" description="PKD" evidence="1">
    <location>
        <begin position="405"/>
        <end position="485"/>
    </location>
</feature>
<evidence type="ECO:0000313" key="3">
    <source>
        <dbReference type="Proteomes" id="UP001254165"/>
    </source>
</evidence>
<dbReference type="Proteomes" id="UP001254165">
    <property type="component" value="Unassembled WGS sequence"/>
</dbReference>
<gene>
    <name evidence="2" type="ORF">QYE77_08770</name>
</gene>
<organism evidence="2 3">
    <name type="scientific">Thermanaerothrix solaris</name>
    <dbReference type="NCBI Taxonomy" id="3058434"/>
    <lineage>
        <taxon>Bacteria</taxon>
        <taxon>Bacillati</taxon>
        <taxon>Chloroflexota</taxon>
        <taxon>Anaerolineae</taxon>
        <taxon>Anaerolineales</taxon>
        <taxon>Anaerolineaceae</taxon>
        <taxon>Thermanaerothrix</taxon>
    </lineage>
</organism>
<accession>A0ABU3NNE3</accession>
<dbReference type="SMART" id="SM00089">
    <property type="entry name" value="PKD"/>
    <property type="match status" value="3"/>
</dbReference>
<dbReference type="InterPro" id="IPR000601">
    <property type="entry name" value="PKD_dom"/>
</dbReference>
<dbReference type="InterPro" id="IPR050753">
    <property type="entry name" value="Peptidase_M14_domain"/>
</dbReference>
<evidence type="ECO:0000313" key="2">
    <source>
        <dbReference type="EMBL" id="MDT8898357.1"/>
    </source>
</evidence>
<feature type="domain" description="PKD" evidence="1">
    <location>
        <begin position="489"/>
        <end position="562"/>
    </location>
</feature>
<dbReference type="InterPro" id="IPR013783">
    <property type="entry name" value="Ig-like_fold"/>
</dbReference>
<dbReference type="InterPro" id="IPR022409">
    <property type="entry name" value="PKD/Chitinase_dom"/>
</dbReference>
<dbReference type="Pfam" id="PF18911">
    <property type="entry name" value="PKD_4"/>
    <property type="match status" value="3"/>
</dbReference>
<dbReference type="PROSITE" id="PS51257">
    <property type="entry name" value="PROKAR_LIPOPROTEIN"/>
    <property type="match status" value="1"/>
</dbReference>
<dbReference type="PANTHER" id="PTHR11532">
    <property type="entry name" value="PROTEASE M14 CARBOXYPEPTIDASE"/>
    <property type="match status" value="1"/>
</dbReference>
<name>A0ABU3NNE3_9CHLR</name>
<dbReference type="PROSITE" id="PS50093">
    <property type="entry name" value="PKD"/>
    <property type="match status" value="3"/>
</dbReference>
<dbReference type="InterPro" id="IPR035986">
    <property type="entry name" value="PKD_dom_sf"/>
</dbReference>